<dbReference type="Proteomes" id="UP001164746">
    <property type="component" value="Chromosome 9"/>
</dbReference>
<gene>
    <name evidence="1" type="ORF">MAR_005224</name>
</gene>
<accession>A0ABY7F1A5</accession>
<proteinExistence type="predicted"/>
<keyword evidence="2" id="KW-1185">Reference proteome</keyword>
<reference evidence="1" key="1">
    <citation type="submission" date="2022-11" db="EMBL/GenBank/DDBJ databases">
        <title>Centuries of genome instability and evolution in soft-shell clam transmissible cancer (bioRxiv).</title>
        <authorList>
            <person name="Hart S.F.M."/>
            <person name="Yonemitsu M.A."/>
            <person name="Giersch R.M."/>
            <person name="Beal B.F."/>
            <person name="Arriagada G."/>
            <person name="Davis B.W."/>
            <person name="Ostrander E.A."/>
            <person name="Goff S.P."/>
            <person name="Metzger M.J."/>
        </authorList>
    </citation>
    <scope>NUCLEOTIDE SEQUENCE</scope>
    <source>
        <strain evidence="1">MELC-2E11</strain>
        <tissue evidence="1">Siphon/mantle</tissue>
    </source>
</reference>
<organism evidence="1 2">
    <name type="scientific">Mya arenaria</name>
    <name type="common">Soft-shell clam</name>
    <dbReference type="NCBI Taxonomy" id="6604"/>
    <lineage>
        <taxon>Eukaryota</taxon>
        <taxon>Metazoa</taxon>
        <taxon>Spiralia</taxon>
        <taxon>Lophotrochozoa</taxon>
        <taxon>Mollusca</taxon>
        <taxon>Bivalvia</taxon>
        <taxon>Autobranchia</taxon>
        <taxon>Heteroconchia</taxon>
        <taxon>Euheterodonta</taxon>
        <taxon>Imparidentia</taxon>
        <taxon>Neoheterodontei</taxon>
        <taxon>Myida</taxon>
        <taxon>Myoidea</taxon>
        <taxon>Myidae</taxon>
        <taxon>Mya</taxon>
    </lineage>
</organism>
<evidence type="ECO:0000313" key="1">
    <source>
        <dbReference type="EMBL" id="WAR15119.1"/>
    </source>
</evidence>
<evidence type="ECO:0000313" key="2">
    <source>
        <dbReference type="Proteomes" id="UP001164746"/>
    </source>
</evidence>
<name>A0ABY7F1A5_MYAAR</name>
<dbReference type="EMBL" id="CP111020">
    <property type="protein sequence ID" value="WAR15119.1"/>
    <property type="molecule type" value="Genomic_DNA"/>
</dbReference>
<sequence>MSKTCIDFCYELLIQPRLVSPSRKQDDIGMDKQLRPHAARISSTSYKEGLRRIRQVYALYDRSASYNAGLRRIRKVNAVKGRTTAYKAVKTKINDDENLNCHYVIISKHKY</sequence>
<protein>
    <submittedName>
        <fullName evidence="1">Uncharacterized protein</fullName>
    </submittedName>
</protein>